<dbReference type="AlphaFoldDB" id="A0A0B8T5S7"/>
<keyword evidence="3" id="KW-0808">Transferase</keyword>
<feature type="transmembrane region" description="Helical" evidence="1">
    <location>
        <begin position="111"/>
        <end position="128"/>
    </location>
</feature>
<dbReference type="InterPro" id="IPR002656">
    <property type="entry name" value="Acyl_transf_3_dom"/>
</dbReference>
<feature type="transmembrane region" description="Helical" evidence="1">
    <location>
        <begin position="226"/>
        <end position="244"/>
    </location>
</feature>
<evidence type="ECO:0000256" key="1">
    <source>
        <dbReference type="SAM" id="Phobius"/>
    </source>
</evidence>
<dbReference type="Pfam" id="PF01757">
    <property type="entry name" value="Acyl_transf_3"/>
    <property type="match status" value="1"/>
</dbReference>
<evidence type="ECO:0000259" key="2">
    <source>
        <dbReference type="Pfam" id="PF01757"/>
    </source>
</evidence>
<keyword evidence="4" id="KW-1185">Reference proteome</keyword>
<protein>
    <submittedName>
        <fullName evidence="3">Acyltransferase 3</fullName>
    </submittedName>
</protein>
<dbReference type="RefSeq" id="WP_037503777.1">
    <property type="nucleotide sequence ID" value="NZ_JJMU01000074.1"/>
</dbReference>
<reference evidence="3 4" key="2">
    <citation type="journal article" date="2015" name="PLoS ONE">
        <title>Whole-Genome Optical Mapping and Finished Genome Sequence of Sphingobacterium deserti sp. nov., a New Species Isolated from the Western Desert of China.</title>
        <authorList>
            <person name="Teng C."/>
            <person name="Zhou Z."/>
            <person name="Molnar I."/>
            <person name="Li X."/>
            <person name="Tang R."/>
            <person name="Chen M."/>
            <person name="Wang L."/>
            <person name="Su S."/>
            <person name="Zhang W."/>
            <person name="Lin M."/>
        </authorList>
    </citation>
    <scope>NUCLEOTIDE SEQUENCE [LARGE SCALE GENOMIC DNA]</scope>
    <source>
        <strain evidence="4">ACCC05744</strain>
    </source>
</reference>
<dbReference type="EMBL" id="JJMU01000074">
    <property type="protein sequence ID" value="KGE12265.1"/>
    <property type="molecule type" value="Genomic_DNA"/>
</dbReference>
<feature type="transmembrane region" description="Helical" evidence="1">
    <location>
        <begin position="196"/>
        <end position="214"/>
    </location>
</feature>
<reference evidence="4" key="1">
    <citation type="submission" date="2014-04" db="EMBL/GenBank/DDBJ databases">
        <title>Whole-Genome optical mapping and complete genome sequence of Sphingobacterium deserti sp. nov., a new spaces isolated from desert in the west of China.</title>
        <authorList>
            <person name="Teng C."/>
            <person name="Zhou Z."/>
            <person name="Li X."/>
            <person name="Chen M."/>
            <person name="Lin M."/>
            <person name="Wang L."/>
            <person name="Su S."/>
            <person name="Zhang C."/>
            <person name="Zhang W."/>
        </authorList>
    </citation>
    <scope>NUCLEOTIDE SEQUENCE [LARGE SCALE GENOMIC DNA]</scope>
    <source>
        <strain evidence="4">ACCC05744</strain>
    </source>
</reference>
<sequence>MQKQHFLVLDGLRGVAAILIVVFHFMEWIITDFEKNFIGHGFLAVDFFFCLSGFVLGYAYDQKLKIIGLKKFFVARLIRLQPLVVIGSLLGLIGLLWAPFSSIDIPPTRDIISIFLCSIFLIPYPVLADKAYNLFSLNAPSWSLFWEYVANIFYATMLAKLNKKWLILLLLVAAAALAYTSYSYGNLSGGWSKDNVEVGGIRLAYSFCAGLWVFRNRYIVKNNLGFGSIAILLAAVLLMPFTSLNWLVETLVVLFYFPFIISLGAGTSLKPPLQTTCKFLGDISYPLYMTHYAAIWIFGDYLRSTFFVDKHLPYIVIIGTLVLLLFAWLIMKYIEVPIRKYLTNAYLKI</sequence>
<feature type="transmembrane region" description="Helical" evidence="1">
    <location>
        <begin position="311"/>
        <end position="331"/>
    </location>
</feature>
<accession>A0A0B8T5S7</accession>
<feature type="transmembrane region" description="Helical" evidence="1">
    <location>
        <begin position="12"/>
        <end position="31"/>
    </location>
</feature>
<dbReference type="GO" id="GO:0016747">
    <property type="term" value="F:acyltransferase activity, transferring groups other than amino-acyl groups"/>
    <property type="evidence" value="ECO:0007669"/>
    <property type="project" value="InterPro"/>
</dbReference>
<dbReference type="PANTHER" id="PTHR23028:SF134">
    <property type="entry name" value="PUTATIVE (AFU_ORTHOLOGUE AFUA_4G08520)-RELATED"/>
    <property type="match status" value="1"/>
</dbReference>
<feature type="domain" description="Acyltransferase 3" evidence="2">
    <location>
        <begin position="9"/>
        <end position="331"/>
    </location>
</feature>
<feature type="transmembrane region" description="Helical" evidence="1">
    <location>
        <begin position="165"/>
        <end position="184"/>
    </location>
</feature>
<evidence type="ECO:0000313" key="3">
    <source>
        <dbReference type="EMBL" id="KGE12265.1"/>
    </source>
</evidence>
<organism evidence="3 4">
    <name type="scientific">Sphingobacterium deserti</name>
    <dbReference type="NCBI Taxonomy" id="1229276"/>
    <lineage>
        <taxon>Bacteria</taxon>
        <taxon>Pseudomonadati</taxon>
        <taxon>Bacteroidota</taxon>
        <taxon>Sphingobacteriia</taxon>
        <taxon>Sphingobacteriales</taxon>
        <taxon>Sphingobacteriaceae</taxon>
        <taxon>Sphingobacterium</taxon>
    </lineage>
</organism>
<evidence type="ECO:0000313" key="4">
    <source>
        <dbReference type="Proteomes" id="UP000031802"/>
    </source>
</evidence>
<dbReference type="PATRIC" id="fig|1229276.3.peg.4055"/>
<feature type="transmembrane region" description="Helical" evidence="1">
    <location>
        <begin position="279"/>
        <end position="299"/>
    </location>
</feature>
<name>A0A0B8T5S7_9SPHI</name>
<dbReference type="PANTHER" id="PTHR23028">
    <property type="entry name" value="ACETYLTRANSFERASE"/>
    <property type="match status" value="1"/>
</dbReference>
<dbReference type="InterPro" id="IPR050879">
    <property type="entry name" value="Acyltransferase_3"/>
</dbReference>
<comment type="caution">
    <text evidence="3">The sequence shown here is derived from an EMBL/GenBank/DDBJ whole genome shotgun (WGS) entry which is preliminary data.</text>
</comment>
<dbReference type="eggNOG" id="COG1835">
    <property type="taxonomic scope" value="Bacteria"/>
</dbReference>
<feature type="transmembrane region" description="Helical" evidence="1">
    <location>
        <begin position="80"/>
        <end position="99"/>
    </location>
</feature>
<dbReference type="Proteomes" id="UP000031802">
    <property type="component" value="Unassembled WGS sequence"/>
</dbReference>
<gene>
    <name evidence="3" type="ORF">DI53_3915</name>
</gene>
<dbReference type="OrthoDB" id="9796461at2"/>
<keyword evidence="3" id="KW-0012">Acyltransferase</keyword>
<dbReference type="STRING" id="1229276.DI53_3915"/>
<proteinExistence type="predicted"/>
<keyword evidence="1" id="KW-0472">Membrane</keyword>
<keyword evidence="1" id="KW-0812">Transmembrane</keyword>
<feature type="transmembrane region" description="Helical" evidence="1">
    <location>
        <begin position="250"/>
        <end position="267"/>
    </location>
</feature>
<keyword evidence="1" id="KW-1133">Transmembrane helix</keyword>
<feature type="transmembrane region" description="Helical" evidence="1">
    <location>
        <begin position="37"/>
        <end position="60"/>
    </location>
</feature>